<accession>A0ABY4JBM1</accession>
<gene>
    <name evidence="2" type="ORF">MWH26_02850</name>
</gene>
<feature type="transmembrane region" description="Helical" evidence="1">
    <location>
        <begin position="169"/>
        <end position="190"/>
    </location>
</feature>
<keyword evidence="1" id="KW-1133">Transmembrane helix</keyword>
<feature type="transmembrane region" description="Helical" evidence="1">
    <location>
        <begin position="12"/>
        <end position="32"/>
    </location>
</feature>
<evidence type="ECO:0000256" key="1">
    <source>
        <dbReference type="SAM" id="Phobius"/>
    </source>
</evidence>
<sequence>MALLPSHLYDAPPLGLALAFGLTTLVTVIWFWRAARQAMPHRSGSILLGLLTWLAIQAGLTVQGLYLHLEARPPYLLLLGILPTLLVIGGIFATVRGRRFVDALPLGSLTYLNVVRVPVELVLYGLYISGQVPELMTFTGRNPDMLAGLTAPLVGFWGFTRGRLLRPVLLLWHGAALLLLLNIVGWAIMASPLPLQQVAFDQPNVAVLKFPFVWLPSVVVPLVLFGHLVALRQLMRATVPVGRLAAGSL</sequence>
<feature type="transmembrane region" description="Helical" evidence="1">
    <location>
        <begin position="210"/>
        <end position="231"/>
    </location>
</feature>
<protein>
    <submittedName>
        <fullName evidence="2">Uncharacterized protein</fullName>
    </submittedName>
</protein>
<feature type="transmembrane region" description="Helical" evidence="1">
    <location>
        <begin position="44"/>
        <end position="69"/>
    </location>
</feature>
<dbReference type="Proteomes" id="UP000829647">
    <property type="component" value="Chromosome"/>
</dbReference>
<evidence type="ECO:0000313" key="2">
    <source>
        <dbReference type="EMBL" id="UPL49861.1"/>
    </source>
</evidence>
<organism evidence="2 3">
    <name type="scientific">Hymenobacter sublimis</name>
    <dbReference type="NCBI Taxonomy" id="2933777"/>
    <lineage>
        <taxon>Bacteria</taxon>
        <taxon>Pseudomonadati</taxon>
        <taxon>Bacteroidota</taxon>
        <taxon>Cytophagia</taxon>
        <taxon>Cytophagales</taxon>
        <taxon>Hymenobacteraceae</taxon>
        <taxon>Hymenobacter</taxon>
    </lineage>
</organism>
<dbReference type="RefSeq" id="WP_247975967.1">
    <property type="nucleotide sequence ID" value="NZ_CP095848.1"/>
</dbReference>
<keyword evidence="1" id="KW-0472">Membrane</keyword>
<dbReference type="EMBL" id="CP095848">
    <property type="protein sequence ID" value="UPL49861.1"/>
    <property type="molecule type" value="Genomic_DNA"/>
</dbReference>
<feature type="transmembrane region" description="Helical" evidence="1">
    <location>
        <begin position="75"/>
        <end position="95"/>
    </location>
</feature>
<name>A0ABY4JBM1_9BACT</name>
<proteinExistence type="predicted"/>
<evidence type="ECO:0000313" key="3">
    <source>
        <dbReference type="Proteomes" id="UP000829647"/>
    </source>
</evidence>
<keyword evidence="1" id="KW-0812">Transmembrane</keyword>
<keyword evidence="3" id="KW-1185">Reference proteome</keyword>
<reference evidence="2 3" key="1">
    <citation type="submission" date="2022-04" db="EMBL/GenBank/DDBJ databases">
        <title>Hymenobacter sp. isolated from the air.</title>
        <authorList>
            <person name="Won M."/>
            <person name="Lee C.-M."/>
            <person name="Woen H.-Y."/>
            <person name="Kwon S.-W."/>
        </authorList>
    </citation>
    <scope>NUCLEOTIDE SEQUENCE [LARGE SCALE GENOMIC DNA]</scope>
    <source>
        <strain evidence="3">5516 S-25</strain>
    </source>
</reference>